<dbReference type="RefSeq" id="WP_047093635.1">
    <property type="nucleotide sequence ID" value="NZ_LBHU01000002.1"/>
</dbReference>
<gene>
    <name evidence="1" type="ORF">AAV99_08930</name>
</gene>
<dbReference type="STRING" id="874156.GCA_001021555_01532"/>
<comment type="caution">
    <text evidence="1">The sequence shown here is derived from an EMBL/GenBank/DDBJ whole genome shotgun (WGS) entry which is preliminary data.</text>
</comment>
<reference evidence="1 2" key="1">
    <citation type="submission" date="2015-04" db="EMBL/GenBank/DDBJ databases">
        <title>The draft genome sequence of Erythrobacter marinus HWDM-33.</title>
        <authorList>
            <person name="Zhuang L."/>
            <person name="Liu Y."/>
            <person name="Shao Z."/>
        </authorList>
    </citation>
    <scope>NUCLEOTIDE SEQUENCE [LARGE SCALE GENOMIC DNA]</scope>
    <source>
        <strain evidence="1 2">HWDM-33</strain>
    </source>
</reference>
<accession>A0A0H0XPB3</accession>
<protein>
    <submittedName>
        <fullName evidence="1">Uncharacterized protein</fullName>
    </submittedName>
</protein>
<dbReference type="Proteomes" id="UP000053455">
    <property type="component" value="Unassembled WGS sequence"/>
</dbReference>
<dbReference type="OrthoDB" id="7605347at2"/>
<proteinExistence type="predicted"/>
<dbReference type="AlphaFoldDB" id="A0A0H0XPB3"/>
<sequence length="215" mass="24040">MRNFISQKALEDALLFELFDHSQDRDEPIEAEGLRQRLPVAVSKTRTDMAMIELQNQSLVHYETSEYELNGYSILRRGYMQVEKGLSEPSDFFAKYARDKEETLSLSTLNVIPASDRIVTRSDNLPAIKEIESRLKDLESEIKKSNSVEETLDEPKGAVLAEIDAGEALVAGESFRLSKLIGLILPLLRKLADKFSSGAIGKLAGELIEALLKLI</sequence>
<evidence type="ECO:0000313" key="2">
    <source>
        <dbReference type="Proteomes" id="UP000053455"/>
    </source>
</evidence>
<keyword evidence="2" id="KW-1185">Reference proteome</keyword>
<name>A0A0H0XPB3_9SPHN</name>
<dbReference type="EMBL" id="LBHU01000002">
    <property type="protein sequence ID" value="KLI63821.1"/>
    <property type="molecule type" value="Genomic_DNA"/>
</dbReference>
<dbReference type="PATRIC" id="fig|874156.12.peg.1832"/>
<evidence type="ECO:0000313" key="1">
    <source>
        <dbReference type="EMBL" id="KLI63821.1"/>
    </source>
</evidence>
<organism evidence="1 2">
    <name type="scientific">Aurantiacibacter marinus</name>
    <dbReference type="NCBI Taxonomy" id="874156"/>
    <lineage>
        <taxon>Bacteria</taxon>
        <taxon>Pseudomonadati</taxon>
        <taxon>Pseudomonadota</taxon>
        <taxon>Alphaproteobacteria</taxon>
        <taxon>Sphingomonadales</taxon>
        <taxon>Erythrobacteraceae</taxon>
        <taxon>Aurantiacibacter</taxon>
    </lineage>
</organism>